<evidence type="ECO:0000256" key="1">
    <source>
        <dbReference type="SAM" id="MobiDB-lite"/>
    </source>
</evidence>
<feature type="compositionally biased region" description="Acidic residues" evidence="1">
    <location>
        <begin position="138"/>
        <end position="153"/>
    </location>
</feature>
<evidence type="ECO:0000313" key="4">
    <source>
        <dbReference type="Proteomes" id="UP001499851"/>
    </source>
</evidence>
<name>A0ABN2HYR8_9ACTN</name>
<keyword evidence="2" id="KW-0472">Membrane</keyword>
<keyword evidence="2" id="KW-1133">Transmembrane helix</keyword>
<reference evidence="3 4" key="1">
    <citation type="journal article" date="2019" name="Int. J. Syst. Evol. Microbiol.">
        <title>The Global Catalogue of Microorganisms (GCM) 10K type strain sequencing project: providing services to taxonomists for standard genome sequencing and annotation.</title>
        <authorList>
            <consortium name="The Broad Institute Genomics Platform"/>
            <consortium name="The Broad Institute Genome Sequencing Center for Infectious Disease"/>
            <person name="Wu L."/>
            <person name="Ma J."/>
        </authorList>
    </citation>
    <scope>NUCLEOTIDE SEQUENCE [LARGE SCALE GENOMIC DNA]</scope>
    <source>
        <strain evidence="3 4">JCM 16001</strain>
    </source>
</reference>
<gene>
    <name evidence="3" type="ORF">GCM10009830_49610</name>
</gene>
<dbReference type="EMBL" id="BAAAQF010000037">
    <property type="protein sequence ID" value="GAA1695778.1"/>
    <property type="molecule type" value="Genomic_DNA"/>
</dbReference>
<keyword evidence="2" id="KW-0812">Transmembrane</keyword>
<protein>
    <submittedName>
        <fullName evidence="3">Uncharacterized protein</fullName>
    </submittedName>
</protein>
<accession>A0ABN2HYR8</accession>
<sequence length="195" mass="20462">MRGRGSDQGGRWPVGIWFALVGVSAGTVASFAMLGWTFARGLYTGADGDEPYEIESGTVVIEGEEPAVDPGGLDGAPGDPAPGGLAGPGAGVDPEAAKPQVEPLPEPEPEPAAEPGPPVEEAPEESAEATEPPRLVPVEEEEEELPCPEESGDDPGHGGGDWEWDRGRWGDHHGPDLEIDLDLQAPEHLRPHHRD</sequence>
<keyword evidence="4" id="KW-1185">Reference proteome</keyword>
<proteinExistence type="predicted"/>
<feature type="transmembrane region" description="Helical" evidence="2">
    <location>
        <begin position="12"/>
        <end position="36"/>
    </location>
</feature>
<dbReference type="Proteomes" id="UP001499851">
    <property type="component" value="Unassembled WGS sequence"/>
</dbReference>
<feature type="region of interest" description="Disordered" evidence="1">
    <location>
        <begin position="64"/>
        <end position="195"/>
    </location>
</feature>
<evidence type="ECO:0000256" key="2">
    <source>
        <dbReference type="SAM" id="Phobius"/>
    </source>
</evidence>
<feature type="compositionally biased region" description="Basic and acidic residues" evidence="1">
    <location>
        <begin position="163"/>
        <end position="176"/>
    </location>
</feature>
<dbReference type="RefSeq" id="WP_344492830.1">
    <property type="nucleotide sequence ID" value="NZ_BAAAQF010000037.1"/>
</dbReference>
<comment type="caution">
    <text evidence="3">The sequence shown here is derived from an EMBL/GenBank/DDBJ whole genome shotgun (WGS) entry which is preliminary data.</text>
</comment>
<organism evidence="3 4">
    <name type="scientific">Glycomyces endophyticus</name>
    <dbReference type="NCBI Taxonomy" id="480996"/>
    <lineage>
        <taxon>Bacteria</taxon>
        <taxon>Bacillati</taxon>
        <taxon>Actinomycetota</taxon>
        <taxon>Actinomycetes</taxon>
        <taxon>Glycomycetales</taxon>
        <taxon>Glycomycetaceae</taxon>
        <taxon>Glycomyces</taxon>
    </lineage>
</organism>
<evidence type="ECO:0000313" key="3">
    <source>
        <dbReference type="EMBL" id="GAA1695778.1"/>
    </source>
</evidence>